<evidence type="ECO:0000313" key="1">
    <source>
        <dbReference type="EMBL" id="QUS40542.1"/>
    </source>
</evidence>
<proteinExistence type="predicted"/>
<dbReference type="EMBL" id="CP036498">
    <property type="protein sequence ID" value="QUS40542.1"/>
    <property type="molecule type" value="Genomic_DNA"/>
</dbReference>
<protein>
    <submittedName>
        <fullName evidence="1">Uncharacterized protein</fullName>
    </submittedName>
</protein>
<organism evidence="1 2">
    <name type="scientific">Tardiphaga alba</name>
    <dbReference type="NCBI Taxonomy" id="340268"/>
    <lineage>
        <taxon>Bacteria</taxon>
        <taxon>Pseudomonadati</taxon>
        <taxon>Pseudomonadota</taxon>
        <taxon>Alphaproteobacteria</taxon>
        <taxon>Hyphomicrobiales</taxon>
        <taxon>Nitrobacteraceae</taxon>
        <taxon>Tardiphaga</taxon>
    </lineage>
</organism>
<evidence type="ECO:0000313" key="2">
    <source>
        <dbReference type="Proteomes" id="UP000682843"/>
    </source>
</evidence>
<dbReference type="RefSeq" id="WP_211909124.1">
    <property type="nucleotide sequence ID" value="NZ_CP036498.1"/>
</dbReference>
<reference evidence="1 2" key="1">
    <citation type="submission" date="2019-02" db="EMBL/GenBank/DDBJ databases">
        <title>Emended description of the genus Rhodopseudomonas and description of Rhodopseudomonas albus sp. nov., a non-phototrophic, heavy-metal-tolerant bacterium isolated from garden soil.</title>
        <authorList>
            <person name="Bao Z."/>
            <person name="Cao W.W."/>
            <person name="Sato Y."/>
            <person name="Nishizawa T."/>
            <person name="Zhao J."/>
            <person name="Guo Y."/>
            <person name="Ohta H."/>
        </authorList>
    </citation>
    <scope>NUCLEOTIDE SEQUENCE [LARGE SCALE GENOMIC DNA]</scope>
    <source>
        <strain evidence="1 2">SK50-23</strain>
    </source>
</reference>
<accession>A0ABX8AA30</accession>
<name>A0ABX8AA30_9BRAD</name>
<keyword evidence="2" id="KW-1185">Reference proteome</keyword>
<gene>
    <name evidence="1" type="ORF">RPMA_18160</name>
</gene>
<dbReference type="Proteomes" id="UP000682843">
    <property type="component" value="Chromosome"/>
</dbReference>
<sequence length="161" mass="17796">MLNTTVRTGAAAVSRTAQKNPLEILIQLVEGDPTADADRLFGKWQDIVRDDEDLLTPVLRHTFTNLLTCVDRDRRRASPRATTRAAPAAAQQEQQVERIKAQVVSVILMNLTLPSGKLLRDSKFKDCAKAGGWFAKIAKMGKPDQVVGRTVSEETLRAIPF</sequence>